<feature type="signal peptide" evidence="1">
    <location>
        <begin position="1"/>
        <end position="17"/>
    </location>
</feature>
<name>A0A7J6PZZ2_PEROL</name>
<gene>
    <name evidence="2" type="ORF">FOZ62_001381</name>
</gene>
<dbReference type="AlphaFoldDB" id="A0A7J6PZZ2"/>
<accession>A0A7J6PZZ2</accession>
<dbReference type="Proteomes" id="UP000574390">
    <property type="component" value="Unassembled WGS sequence"/>
</dbReference>
<proteinExistence type="predicted"/>
<comment type="caution">
    <text evidence="2">The sequence shown here is derived from an EMBL/GenBank/DDBJ whole genome shotgun (WGS) entry which is preliminary data.</text>
</comment>
<feature type="chain" id="PRO_5029583405" evidence="1">
    <location>
        <begin position="18"/>
        <end position="264"/>
    </location>
</feature>
<dbReference type="EMBL" id="JABANM010033172">
    <property type="protein sequence ID" value="KAF4701715.1"/>
    <property type="molecule type" value="Genomic_DNA"/>
</dbReference>
<sequence length="264" mass="29907">MAVIRFLMASTLASVASVMVNAGSEFEYGNFIYRSKGPNPVTMSLNTTKDGMGSFSIECGQQYQHGSFKLNENDGDTHHSILHEFPRISPGSEVRHRWLHWAKLVCPQLRIPPTPNTDLQKFFIDEDGNVETEFEGKRVVLEREWLSMRPGRYFSGSKSKLIQHYDVFSNGYVYVSVGCADHRRTDYMVFRLVSIGPGKLYKLEPIPGHNTVANLLHSFEQACPTWANASDHFKKSFGTVGFATDDVLYGIGVFNYDRLYKVTE</sequence>
<evidence type="ECO:0000256" key="1">
    <source>
        <dbReference type="SAM" id="SignalP"/>
    </source>
</evidence>
<protein>
    <submittedName>
        <fullName evidence="2">Uncharacterized protein</fullName>
    </submittedName>
</protein>
<evidence type="ECO:0000313" key="3">
    <source>
        <dbReference type="Proteomes" id="UP000574390"/>
    </source>
</evidence>
<organism evidence="2 3">
    <name type="scientific">Perkinsus olseni</name>
    <name type="common">Perkinsus atlanticus</name>
    <dbReference type="NCBI Taxonomy" id="32597"/>
    <lineage>
        <taxon>Eukaryota</taxon>
        <taxon>Sar</taxon>
        <taxon>Alveolata</taxon>
        <taxon>Perkinsozoa</taxon>
        <taxon>Perkinsea</taxon>
        <taxon>Perkinsida</taxon>
        <taxon>Perkinsidae</taxon>
        <taxon>Perkinsus</taxon>
    </lineage>
</organism>
<keyword evidence="1" id="KW-0732">Signal</keyword>
<reference evidence="2 3" key="1">
    <citation type="submission" date="2020-04" db="EMBL/GenBank/DDBJ databases">
        <title>Perkinsus olseni comparative genomics.</title>
        <authorList>
            <person name="Bogema D.R."/>
        </authorList>
    </citation>
    <scope>NUCLEOTIDE SEQUENCE [LARGE SCALE GENOMIC DNA]</scope>
    <source>
        <strain evidence="2">ATCC PRA-205</strain>
    </source>
</reference>
<evidence type="ECO:0000313" key="2">
    <source>
        <dbReference type="EMBL" id="KAF4701715.1"/>
    </source>
</evidence>